<dbReference type="PANTHER" id="PTHR46143">
    <property type="entry name" value="CALPAIN-7"/>
    <property type="match status" value="1"/>
</dbReference>
<comment type="caution">
    <text evidence="6">The sequence shown here is derived from an EMBL/GenBank/DDBJ whole genome shotgun (WGS) entry which is preliminary data.</text>
</comment>
<gene>
    <name evidence="6" type="ORF">EZS28_053117</name>
</gene>
<feature type="non-terminal residue" evidence="6">
    <location>
        <position position="251"/>
    </location>
</feature>
<name>A0A5J4RJR6_9EUKA</name>
<evidence type="ECO:0000259" key="5">
    <source>
        <dbReference type="PROSITE" id="PS50203"/>
    </source>
</evidence>
<evidence type="ECO:0000313" key="6">
    <source>
        <dbReference type="EMBL" id="KAA6333878.1"/>
    </source>
</evidence>
<dbReference type="InterPro" id="IPR051297">
    <property type="entry name" value="PalB/RIM13"/>
</dbReference>
<dbReference type="AlphaFoldDB" id="A0A5J4RJR6"/>
<feature type="domain" description="Calpain catalytic" evidence="5">
    <location>
        <begin position="41"/>
        <end position="130"/>
    </location>
</feature>
<dbReference type="Pfam" id="PF00648">
    <property type="entry name" value="Peptidase_C2"/>
    <property type="match status" value="1"/>
</dbReference>
<reference evidence="6 7" key="1">
    <citation type="submission" date="2019-03" db="EMBL/GenBank/DDBJ databases">
        <title>Single cell metagenomics reveals metabolic interactions within the superorganism composed of flagellate Streblomastix strix and complex community of Bacteroidetes bacteria on its surface.</title>
        <authorList>
            <person name="Treitli S.C."/>
            <person name="Kolisko M."/>
            <person name="Husnik F."/>
            <person name="Keeling P."/>
            <person name="Hampl V."/>
        </authorList>
    </citation>
    <scope>NUCLEOTIDE SEQUENCE [LARGE SCALE GENOMIC DNA]</scope>
    <source>
        <strain evidence="6">ST1C</strain>
    </source>
</reference>
<dbReference type="Gene3D" id="3.90.70.10">
    <property type="entry name" value="Cysteine proteinases"/>
    <property type="match status" value="1"/>
</dbReference>
<evidence type="ECO:0000256" key="1">
    <source>
        <dbReference type="ARBA" id="ARBA00022670"/>
    </source>
</evidence>
<organism evidence="6 7">
    <name type="scientific">Streblomastix strix</name>
    <dbReference type="NCBI Taxonomy" id="222440"/>
    <lineage>
        <taxon>Eukaryota</taxon>
        <taxon>Metamonada</taxon>
        <taxon>Preaxostyla</taxon>
        <taxon>Oxymonadida</taxon>
        <taxon>Streblomastigidae</taxon>
        <taxon>Streblomastix</taxon>
    </lineage>
</organism>
<accession>A0A5J4RJR6</accession>
<dbReference type="PANTHER" id="PTHR46143:SF1">
    <property type="entry name" value="CALPAIN-7"/>
    <property type="match status" value="1"/>
</dbReference>
<dbReference type="PROSITE" id="PS50203">
    <property type="entry name" value="CALPAIN_CAT"/>
    <property type="match status" value="1"/>
</dbReference>
<dbReference type="InterPro" id="IPR038765">
    <property type="entry name" value="Papain-like_cys_pep_sf"/>
</dbReference>
<keyword evidence="1" id="KW-0645">Protease</keyword>
<evidence type="ECO:0000256" key="2">
    <source>
        <dbReference type="ARBA" id="ARBA00022801"/>
    </source>
</evidence>
<dbReference type="OrthoDB" id="167576at2759"/>
<comment type="caution">
    <text evidence="4">Lacks conserved residue(s) required for the propagation of feature annotation.</text>
</comment>
<sequence>MIFESDKEFKKLERRLRNNEIITIISVSRNGLSKSEEEQLGLDKNHAYSLLKAISVGDRKLLLIRNPHRKKVWRGNLSMWDQDGWTTELQRATGFKPSSCENDTKKEGLFWIEAKDAKQYFKTGSLCWNPTFFPYQSEFHFVWKREDFMIRCKDLRCRYAPQFLFKRKSKTQMLKIVINRHYQHSIPISKDVQGMKKKQKKKMKEESIGMTMFLMKHGRTIESEDSSGNAIIDIIGEPDNEPSNPRIYYEN</sequence>
<dbReference type="GO" id="GO:0006508">
    <property type="term" value="P:proteolysis"/>
    <property type="evidence" value="ECO:0007669"/>
    <property type="project" value="UniProtKB-KW"/>
</dbReference>
<dbReference type="InterPro" id="IPR001300">
    <property type="entry name" value="Peptidase_C2_calpain_cat"/>
</dbReference>
<dbReference type="SUPFAM" id="SSF54001">
    <property type="entry name" value="Cysteine proteinases"/>
    <property type="match status" value="1"/>
</dbReference>
<keyword evidence="2" id="KW-0378">Hydrolase</keyword>
<evidence type="ECO:0000313" key="7">
    <source>
        <dbReference type="Proteomes" id="UP000324800"/>
    </source>
</evidence>
<keyword evidence="3" id="KW-0788">Thiol protease</keyword>
<proteinExistence type="predicted"/>
<dbReference type="Proteomes" id="UP000324800">
    <property type="component" value="Unassembled WGS sequence"/>
</dbReference>
<dbReference type="GO" id="GO:0004198">
    <property type="term" value="F:calcium-dependent cysteine-type endopeptidase activity"/>
    <property type="evidence" value="ECO:0007669"/>
    <property type="project" value="InterPro"/>
</dbReference>
<protein>
    <recommendedName>
        <fullName evidence="5">Calpain catalytic domain-containing protein</fullName>
    </recommendedName>
</protein>
<dbReference type="EMBL" id="SNRW01042096">
    <property type="protein sequence ID" value="KAA6333878.1"/>
    <property type="molecule type" value="Genomic_DNA"/>
</dbReference>
<evidence type="ECO:0000256" key="3">
    <source>
        <dbReference type="ARBA" id="ARBA00022807"/>
    </source>
</evidence>
<evidence type="ECO:0000256" key="4">
    <source>
        <dbReference type="PROSITE-ProRule" id="PRU00239"/>
    </source>
</evidence>